<dbReference type="GO" id="GO:0006096">
    <property type="term" value="P:glycolytic process"/>
    <property type="evidence" value="ECO:0007669"/>
    <property type="project" value="UniProtKB-KW"/>
</dbReference>
<dbReference type="InterPro" id="IPR013078">
    <property type="entry name" value="His_Pase_superF_clade-1"/>
</dbReference>
<sequence>MGASGSRAGAAVPVLVLLASVPVTWSFSGSIAASSSGVRDAVAAQPGTGTLVLLRHGESAWNLSGRFSGWVDIDLTPLGEAQARRAGRLLSACGLDRIQEAHTSFLRRASRTLSLCLTEAGMSESPPNLASSWCLNERHYGALTGLCKKQAKAALGDDAFRTYRRGFSTSPPPMEPDHPFWQGDKPCYAAVKEELPHGESMEECYQRVLPYLREKVFPSIRSGKTVMIAAHNNVLRCIIKDIDDIPVESIRDIEVPKAVPIVYHLDTATLQSVSPKSASGMSCTSLGLEMQTTCPETQRSIPDLREEKEFYSVPFTSVFTRQFLQTEAKRVGIDPCSFPAYGTGSREPVPSTVGKCSKHHLQQQQQVEDAGTKAGPQNIRTPANLLAADIGSAKSPLPMATCFPR</sequence>
<feature type="binding site" evidence="5">
    <location>
        <begin position="164"/>
        <end position="165"/>
    </location>
    <ligand>
        <name>substrate</name>
    </ligand>
</feature>
<name>A0A7S2RBW3_9STRA</name>
<evidence type="ECO:0000256" key="5">
    <source>
        <dbReference type="PIRSR" id="PIRSR613078-2"/>
    </source>
</evidence>
<dbReference type="EC" id="5.4.2.11" evidence="7"/>
<dbReference type="AlphaFoldDB" id="A0A7S2RBW3"/>
<dbReference type="PANTHER" id="PTHR11931">
    <property type="entry name" value="PHOSPHOGLYCERATE MUTASE"/>
    <property type="match status" value="1"/>
</dbReference>
<feature type="active site" description="Tele-phosphohistidine intermediate" evidence="4">
    <location>
        <position position="56"/>
    </location>
</feature>
<dbReference type="CDD" id="cd07067">
    <property type="entry name" value="HP_PGM_like"/>
    <property type="match status" value="1"/>
</dbReference>
<feature type="active site" description="Proton donor/acceptor" evidence="4">
    <location>
        <position position="137"/>
    </location>
</feature>
<dbReference type="InterPro" id="IPR001345">
    <property type="entry name" value="PG/BPGM_mutase_AS"/>
</dbReference>
<proteinExistence type="inferred from homology"/>
<comment type="similarity">
    <text evidence="1 7">Belongs to the phosphoglycerate mutase family. BPG-dependent PGAM subfamily.</text>
</comment>
<dbReference type="Gene3D" id="3.40.50.1240">
    <property type="entry name" value="Phosphoglycerate mutase-like"/>
    <property type="match status" value="1"/>
</dbReference>
<protein>
    <recommendedName>
        <fullName evidence="7">Phosphoglycerate mutase</fullName>
        <ecNumber evidence="7">5.4.2.11</ecNumber>
    </recommendedName>
</protein>
<dbReference type="InterPro" id="IPR029033">
    <property type="entry name" value="His_PPase_superfam"/>
</dbReference>
<dbReference type="SUPFAM" id="SSF53254">
    <property type="entry name" value="Phosphoglycerate mutase-like"/>
    <property type="match status" value="1"/>
</dbReference>
<evidence type="ECO:0000313" key="9">
    <source>
        <dbReference type="EMBL" id="CAD9666774.1"/>
    </source>
</evidence>
<comment type="catalytic activity">
    <reaction evidence="7">
        <text>(2R)-2-phosphoglycerate = (2R)-3-phosphoglycerate</text>
        <dbReference type="Rhea" id="RHEA:15901"/>
        <dbReference type="ChEBI" id="CHEBI:58272"/>
        <dbReference type="ChEBI" id="CHEBI:58289"/>
        <dbReference type="EC" id="5.4.2.11"/>
    </reaction>
</comment>
<evidence type="ECO:0000256" key="2">
    <source>
        <dbReference type="ARBA" id="ARBA00023152"/>
    </source>
</evidence>
<feature type="chain" id="PRO_5030806219" description="Phosphoglycerate mutase" evidence="8">
    <location>
        <begin position="27"/>
        <end position="405"/>
    </location>
</feature>
<evidence type="ECO:0000256" key="6">
    <source>
        <dbReference type="PIRSR" id="PIRSR613078-3"/>
    </source>
</evidence>
<feature type="signal peptide" evidence="8">
    <location>
        <begin position="1"/>
        <end position="26"/>
    </location>
</feature>
<evidence type="ECO:0000256" key="8">
    <source>
        <dbReference type="SAM" id="SignalP"/>
    </source>
</evidence>
<evidence type="ECO:0000256" key="7">
    <source>
        <dbReference type="RuleBase" id="RU004511"/>
    </source>
</evidence>
<keyword evidence="2 7" id="KW-0324">Glycolysis</keyword>
<keyword evidence="8" id="KW-0732">Signal</keyword>
<gene>
    <name evidence="9" type="ORF">RMAR1173_LOCUS2980</name>
</gene>
<accession>A0A7S2RBW3</accession>
<dbReference type="GO" id="GO:0004619">
    <property type="term" value="F:phosphoglycerate mutase activity"/>
    <property type="evidence" value="ECO:0007669"/>
    <property type="project" value="UniProtKB-EC"/>
</dbReference>
<evidence type="ECO:0000256" key="3">
    <source>
        <dbReference type="ARBA" id="ARBA00023235"/>
    </source>
</evidence>
<feature type="site" description="Transition state stabilizer" evidence="6">
    <location>
        <position position="231"/>
    </location>
</feature>
<organism evidence="9">
    <name type="scientific">Rhizochromulina marina</name>
    <dbReference type="NCBI Taxonomy" id="1034831"/>
    <lineage>
        <taxon>Eukaryota</taxon>
        <taxon>Sar</taxon>
        <taxon>Stramenopiles</taxon>
        <taxon>Ochrophyta</taxon>
        <taxon>Dictyochophyceae</taxon>
        <taxon>Rhizochromulinales</taxon>
        <taxon>Rhizochromulina</taxon>
    </lineage>
</organism>
<dbReference type="PROSITE" id="PS00175">
    <property type="entry name" value="PG_MUTASE"/>
    <property type="match status" value="1"/>
</dbReference>
<dbReference type="EMBL" id="HBHJ01004574">
    <property type="protein sequence ID" value="CAD9666774.1"/>
    <property type="molecule type" value="Transcribed_RNA"/>
</dbReference>
<dbReference type="SMART" id="SM00855">
    <property type="entry name" value="PGAM"/>
    <property type="match status" value="1"/>
</dbReference>
<reference evidence="9" key="1">
    <citation type="submission" date="2021-01" db="EMBL/GenBank/DDBJ databases">
        <authorList>
            <person name="Corre E."/>
            <person name="Pelletier E."/>
            <person name="Niang G."/>
            <person name="Scheremetjew M."/>
            <person name="Finn R."/>
            <person name="Kale V."/>
            <person name="Holt S."/>
            <person name="Cochrane G."/>
            <person name="Meng A."/>
            <person name="Brown T."/>
            <person name="Cohen L."/>
        </authorList>
    </citation>
    <scope>NUCLEOTIDE SEQUENCE</scope>
    <source>
        <strain evidence="9">CCMP1243</strain>
    </source>
</reference>
<keyword evidence="3 7" id="KW-0413">Isomerase</keyword>
<evidence type="ECO:0000256" key="4">
    <source>
        <dbReference type="PIRSR" id="PIRSR613078-1"/>
    </source>
</evidence>
<dbReference type="Pfam" id="PF00300">
    <property type="entry name" value="His_Phos_1"/>
    <property type="match status" value="2"/>
</dbReference>
<feature type="binding site" evidence="5">
    <location>
        <position position="108"/>
    </location>
    <ligand>
        <name>substrate</name>
    </ligand>
</feature>
<feature type="binding site" evidence="5">
    <location>
        <begin position="55"/>
        <end position="62"/>
    </location>
    <ligand>
        <name>substrate</name>
    </ligand>
</feature>
<feature type="binding site" evidence="5">
    <location>
        <begin position="137"/>
        <end position="140"/>
    </location>
    <ligand>
        <name>substrate</name>
    </ligand>
</feature>
<dbReference type="HAMAP" id="MF_01039">
    <property type="entry name" value="PGAM_GpmA"/>
    <property type="match status" value="1"/>
</dbReference>
<dbReference type="NCBIfam" id="TIGR01258">
    <property type="entry name" value="pgm_1"/>
    <property type="match status" value="1"/>
</dbReference>
<dbReference type="InterPro" id="IPR005952">
    <property type="entry name" value="Phosphogly_mut1"/>
</dbReference>
<evidence type="ECO:0000256" key="1">
    <source>
        <dbReference type="ARBA" id="ARBA00006717"/>
    </source>
</evidence>
<feature type="binding site" evidence="5">
    <location>
        <position position="148"/>
    </location>
    <ligand>
        <name>substrate</name>
    </ligand>
</feature>